<keyword evidence="4" id="KW-0808">Transferase</keyword>
<dbReference type="Proteomes" id="UP001642484">
    <property type="component" value="Unassembled WGS sequence"/>
</dbReference>
<keyword evidence="4" id="KW-0328">Glycosyltransferase</keyword>
<comment type="subcellular location">
    <subcellularLocation>
        <location evidence="1">Nucleus</location>
    </subcellularLocation>
</comment>
<gene>
    <name evidence="8" type="ORF">CCMP2556_LOCUS11348</name>
</gene>
<name>A0ABP0JGR4_9DINO</name>
<evidence type="ECO:0000256" key="5">
    <source>
        <dbReference type="SAM" id="MobiDB-lite"/>
    </source>
</evidence>
<sequence>MKEQEWRNVFESSQSVIRTLKAQKELKEQDRRNAFESSQSEIRTLKAQKESKEQEWRMERESLQSQIDDLTQKAAMSEKSKDAEIERLKSAAATSEKNKDAEIKRLKIAAAMSDAEIKGLKAKLESEKQNCWWKMSSQQNSRSAEIEQMMNEMCSMVRRLHLPPQVDGETWQYQTNSGEWAEFQDKANKELMLKFQEGQQTCEMTIDGIAYDYDFQVMNQTNKRTKKARSIRFCSNLPHHWGITDADSLKMLLPVNQGNGQDGSDDRICFVTDPAVMSTLEDLLNGSKRRHDGTGCDCLHGRSTFRLVEAYQVKNRELWRRYQRHVRSILDKHKQHGIKPRVIDPPVGEALTRFATDIQVDLVGNELLLFHGTREFDLAKTIAKEGFDNRIARSGGLYGSGTYFAAQTCKSAQYATNKGMQEKASTQLMGTMLVARVAIGDPHYASGPCKNLTRPPTKNVSASASNSAHEIRYDSIIAKPGIPNGQSNGVQAHMEFVTFAPEQAYPEYILRFIEE</sequence>
<dbReference type="InterPro" id="IPR012317">
    <property type="entry name" value="Poly(ADP-ribose)pol_cat_dom"/>
</dbReference>
<feature type="domain" description="WWE" evidence="6">
    <location>
        <begin position="155"/>
        <end position="233"/>
    </location>
</feature>
<dbReference type="SMART" id="SM00678">
    <property type="entry name" value="WWE"/>
    <property type="match status" value="1"/>
</dbReference>
<keyword evidence="2" id="KW-0539">Nucleus</keyword>
<keyword evidence="4" id="KW-0520">NAD</keyword>
<comment type="similarity">
    <text evidence="3">Belongs to the ARTD/PARP family.</text>
</comment>
<dbReference type="PANTHER" id="PTHR45740:SF2">
    <property type="entry name" value="POLY [ADP-RIBOSE] POLYMERASE"/>
    <property type="match status" value="1"/>
</dbReference>
<evidence type="ECO:0000313" key="8">
    <source>
        <dbReference type="EMBL" id="CAK9013603.1"/>
    </source>
</evidence>
<feature type="compositionally biased region" description="Basic and acidic residues" evidence="5">
    <location>
        <begin position="43"/>
        <end position="62"/>
    </location>
</feature>
<feature type="domain" description="PARP catalytic" evidence="7">
    <location>
        <begin position="254"/>
        <end position="515"/>
    </location>
</feature>
<dbReference type="SUPFAM" id="SSF117839">
    <property type="entry name" value="WWE domain"/>
    <property type="match status" value="1"/>
</dbReference>
<dbReference type="EC" id="2.4.2.-" evidence="4"/>
<dbReference type="EMBL" id="CAXAMN010005404">
    <property type="protein sequence ID" value="CAK9013603.1"/>
    <property type="molecule type" value="Genomic_DNA"/>
</dbReference>
<evidence type="ECO:0000313" key="9">
    <source>
        <dbReference type="Proteomes" id="UP001642484"/>
    </source>
</evidence>
<accession>A0ABP0JGR4</accession>
<dbReference type="Gene3D" id="3.30.720.50">
    <property type="match status" value="1"/>
</dbReference>
<dbReference type="InterPro" id="IPR018123">
    <property type="entry name" value="WWE-dom_subgr"/>
</dbReference>
<evidence type="ECO:0000259" key="6">
    <source>
        <dbReference type="PROSITE" id="PS50918"/>
    </source>
</evidence>
<evidence type="ECO:0000256" key="1">
    <source>
        <dbReference type="ARBA" id="ARBA00004123"/>
    </source>
</evidence>
<dbReference type="Pfam" id="PF00644">
    <property type="entry name" value="PARP"/>
    <property type="match status" value="1"/>
</dbReference>
<dbReference type="PANTHER" id="PTHR45740">
    <property type="entry name" value="POLY [ADP-RIBOSE] POLYMERASE"/>
    <property type="match status" value="1"/>
</dbReference>
<keyword evidence="9" id="KW-1185">Reference proteome</keyword>
<evidence type="ECO:0000256" key="4">
    <source>
        <dbReference type="RuleBase" id="RU362114"/>
    </source>
</evidence>
<feature type="region of interest" description="Disordered" evidence="5">
    <location>
        <begin position="29"/>
        <end position="65"/>
    </location>
</feature>
<organism evidence="8 9">
    <name type="scientific">Durusdinium trenchii</name>
    <dbReference type="NCBI Taxonomy" id="1381693"/>
    <lineage>
        <taxon>Eukaryota</taxon>
        <taxon>Sar</taxon>
        <taxon>Alveolata</taxon>
        <taxon>Dinophyceae</taxon>
        <taxon>Suessiales</taxon>
        <taxon>Symbiodiniaceae</taxon>
        <taxon>Durusdinium</taxon>
    </lineage>
</organism>
<dbReference type="Gene3D" id="3.90.228.10">
    <property type="match status" value="1"/>
</dbReference>
<evidence type="ECO:0000256" key="2">
    <source>
        <dbReference type="ARBA" id="ARBA00023242"/>
    </source>
</evidence>
<proteinExistence type="inferred from homology"/>
<dbReference type="SUPFAM" id="SSF56399">
    <property type="entry name" value="ADP-ribosylation"/>
    <property type="match status" value="1"/>
</dbReference>
<comment type="caution">
    <text evidence="8">The sequence shown here is derived from an EMBL/GenBank/DDBJ whole genome shotgun (WGS) entry which is preliminary data.</text>
</comment>
<dbReference type="InterPro" id="IPR037197">
    <property type="entry name" value="WWE_dom_sf"/>
</dbReference>
<dbReference type="PROSITE" id="PS51059">
    <property type="entry name" value="PARP_CATALYTIC"/>
    <property type="match status" value="1"/>
</dbReference>
<dbReference type="InterPro" id="IPR004170">
    <property type="entry name" value="WWE_dom"/>
</dbReference>
<reference evidence="8 9" key="1">
    <citation type="submission" date="2024-02" db="EMBL/GenBank/DDBJ databases">
        <authorList>
            <person name="Chen Y."/>
            <person name="Shah S."/>
            <person name="Dougan E. K."/>
            <person name="Thang M."/>
            <person name="Chan C."/>
        </authorList>
    </citation>
    <scope>NUCLEOTIDE SEQUENCE [LARGE SCALE GENOMIC DNA]</scope>
</reference>
<protein>
    <recommendedName>
        <fullName evidence="4">Poly [ADP-ribose] polymerase</fullName>
        <shortName evidence="4">PARP</shortName>
        <ecNumber evidence="4">2.4.2.-</ecNumber>
    </recommendedName>
</protein>
<dbReference type="Pfam" id="PF02825">
    <property type="entry name" value="WWE"/>
    <property type="match status" value="1"/>
</dbReference>
<evidence type="ECO:0000256" key="3">
    <source>
        <dbReference type="ARBA" id="ARBA00024347"/>
    </source>
</evidence>
<dbReference type="PROSITE" id="PS50918">
    <property type="entry name" value="WWE"/>
    <property type="match status" value="1"/>
</dbReference>
<dbReference type="InterPro" id="IPR051712">
    <property type="entry name" value="ARTD-AVP"/>
</dbReference>
<evidence type="ECO:0000259" key="7">
    <source>
        <dbReference type="PROSITE" id="PS51059"/>
    </source>
</evidence>